<name>A0A8H3DJJ7_9AGAM</name>
<dbReference type="PROSITE" id="PS50181">
    <property type="entry name" value="FBOX"/>
    <property type="match status" value="1"/>
</dbReference>
<reference evidence="2" key="1">
    <citation type="submission" date="2021-01" db="EMBL/GenBank/DDBJ databases">
        <authorList>
            <person name="Kaushik A."/>
        </authorList>
    </citation>
    <scope>NUCLEOTIDE SEQUENCE</scope>
    <source>
        <strain evidence="2">AG6-10EEA</strain>
    </source>
</reference>
<sequence>MSTSKAHDGLQNATSGNSGIAEYEAVMQSRSTPRKLARHDPPEQAVPHVALPSLVKMFAEFPLDLLLEVAAYLRPLDITRLSRVNKMLRKLLMQRSAARIWRTTLWATDALPPIPTDIPEPLLTALLFLPECTICGAYTERSVVDFVLQAKLCWSCLKEHTISIDIANINYSELLFISSSQATSRICLRRDYERVKSGYEALQASGDTRALKAWTEERLKVVEDRCKCAVLLSKWLRSWKQKERAKQQLASECLNFNEHRERSEARVATIEARLTEMGWTIEEIEWLRPGPEMRSREWDKLFYTPDPLDDQAWEQVLSYSSFCHELFHKLRRREERIPWLNDLFSRIQDCLDQIHYIPRKPDGGEHSLIPALTNPSLAVVNCRENDNVLPSFPNNEDFLTICPELLGVLDIPSQEAFESKLNTQIGYVERAIHTWREELELKLLSLLPEDTQPAELEGVDYKLMLGATSQDARSLDSLPLECAKLLRADAIFGWTPSDLPHESCNLLYYPDDFRDTFKVTDTAKLFYNPAAGYVAKALLRAIGLPDRTHPAMIGMHRQFQCGRCNDNSILTWKEMLGHYMNDAISYRIPETGFNTPFFFLPDNDSVRPVKPLMRIVDSNASGQPPDINNGPGSNQDRFMCRLCVEAGIQTETYSQVEYIRYHIENVHLVDEPIEGLHYNCVAPQSEESDSST</sequence>
<dbReference type="SUPFAM" id="SSF81383">
    <property type="entry name" value="F-box domain"/>
    <property type="match status" value="1"/>
</dbReference>
<evidence type="ECO:0000259" key="1">
    <source>
        <dbReference type="PROSITE" id="PS50181"/>
    </source>
</evidence>
<dbReference type="EMBL" id="CAJMXA010003954">
    <property type="protein sequence ID" value="CAE6528699.1"/>
    <property type="molecule type" value="Genomic_DNA"/>
</dbReference>
<dbReference type="InterPro" id="IPR001810">
    <property type="entry name" value="F-box_dom"/>
</dbReference>
<dbReference type="AlphaFoldDB" id="A0A8H3DJJ7"/>
<organism evidence="2 3">
    <name type="scientific">Rhizoctonia solani</name>
    <dbReference type="NCBI Taxonomy" id="456999"/>
    <lineage>
        <taxon>Eukaryota</taxon>
        <taxon>Fungi</taxon>
        <taxon>Dikarya</taxon>
        <taxon>Basidiomycota</taxon>
        <taxon>Agaricomycotina</taxon>
        <taxon>Agaricomycetes</taxon>
        <taxon>Cantharellales</taxon>
        <taxon>Ceratobasidiaceae</taxon>
        <taxon>Rhizoctonia</taxon>
    </lineage>
</organism>
<accession>A0A8H3DJJ7</accession>
<evidence type="ECO:0000313" key="3">
    <source>
        <dbReference type="Proteomes" id="UP000663853"/>
    </source>
</evidence>
<dbReference type="InterPro" id="IPR036047">
    <property type="entry name" value="F-box-like_dom_sf"/>
</dbReference>
<proteinExistence type="predicted"/>
<gene>
    <name evidence="2" type="ORF">RDB_LOCUS164149</name>
</gene>
<protein>
    <recommendedName>
        <fullName evidence="1">F-box domain-containing protein</fullName>
    </recommendedName>
</protein>
<comment type="caution">
    <text evidence="2">The sequence shown here is derived from an EMBL/GenBank/DDBJ whole genome shotgun (WGS) entry which is preliminary data.</text>
</comment>
<evidence type="ECO:0000313" key="2">
    <source>
        <dbReference type="EMBL" id="CAE6528699.1"/>
    </source>
</evidence>
<feature type="domain" description="F-box" evidence="1">
    <location>
        <begin position="55"/>
        <end position="104"/>
    </location>
</feature>
<dbReference type="Pfam" id="PF00646">
    <property type="entry name" value="F-box"/>
    <property type="match status" value="1"/>
</dbReference>
<dbReference type="Proteomes" id="UP000663853">
    <property type="component" value="Unassembled WGS sequence"/>
</dbReference>